<protein>
    <submittedName>
        <fullName evidence="2">Uncharacterized protein</fullName>
    </submittedName>
</protein>
<evidence type="ECO:0000313" key="2">
    <source>
        <dbReference type="EnsemblMetazoa" id="XP_016659755.1"/>
    </source>
</evidence>
<accession>A0A8R2D3J0</accession>
<dbReference type="Proteomes" id="UP000007819">
    <property type="component" value="Chromosome X"/>
</dbReference>
<organism evidence="2 3">
    <name type="scientific">Acyrthosiphon pisum</name>
    <name type="common">Pea aphid</name>
    <dbReference type="NCBI Taxonomy" id="7029"/>
    <lineage>
        <taxon>Eukaryota</taxon>
        <taxon>Metazoa</taxon>
        <taxon>Ecdysozoa</taxon>
        <taxon>Arthropoda</taxon>
        <taxon>Hexapoda</taxon>
        <taxon>Insecta</taxon>
        <taxon>Pterygota</taxon>
        <taxon>Neoptera</taxon>
        <taxon>Paraneoptera</taxon>
        <taxon>Hemiptera</taxon>
        <taxon>Sternorrhyncha</taxon>
        <taxon>Aphidomorpha</taxon>
        <taxon>Aphidoidea</taxon>
        <taxon>Aphididae</taxon>
        <taxon>Macrosiphini</taxon>
        <taxon>Acyrthosiphon</taxon>
    </lineage>
</organism>
<keyword evidence="3" id="KW-1185">Reference proteome</keyword>
<evidence type="ECO:0000256" key="1">
    <source>
        <dbReference type="SAM" id="MobiDB-lite"/>
    </source>
</evidence>
<dbReference type="AlphaFoldDB" id="A0A8R2D3J0"/>
<name>A0A8R2D3J0_ACYPI</name>
<dbReference type="EnsemblMetazoa" id="XM_016804266.2">
    <property type="protein sequence ID" value="XP_016659755.1"/>
    <property type="gene ID" value="LOC107883707"/>
</dbReference>
<reference evidence="2" key="2">
    <citation type="submission" date="2022-06" db="UniProtKB">
        <authorList>
            <consortium name="EnsemblMetazoa"/>
        </authorList>
    </citation>
    <scope>IDENTIFICATION</scope>
</reference>
<evidence type="ECO:0000313" key="3">
    <source>
        <dbReference type="Proteomes" id="UP000007819"/>
    </source>
</evidence>
<dbReference type="RefSeq" id="XP_016659755.1">
    <property type="nucleotide sequence ID" value="XM_016804266.2"/>
</dbReference>
<sequence length="580" mass="66011">MDNKHVSNTIEARSEGVLNNYTEPNISCVTDNLSHKDKDFDNILNKIKAENYSDFRDESSDLENPASIASIDSKNEKQQDQMCELASISYEKDVNVSESNSQEMTDKKLVDGKILRTHTSSLSTALPIINILSPKSGPHICLERCFKCRTVFRVLDSPLHICRIRNIDKQNEFLKIEPSLFVDSCLCEFCWKYLEKTYKSNKSKNRKEESYSEKKSKLLKSSVKKNVTRNQNQSGIISSHQVVEKHNEIENNQSKLNSHAICSVAQDRTSIDLKEAVESPNAIVNSVSIKRKSNVICDTISNKDAKKQKLNEKYSFYDNNSTDDNTTKSLRNKNIAHPNLSIDVDEDIQLNTKVPSINIEKDYSFDFSYINNDADILLYLKEKSQLLYNGAMVVSETADEFSKDYLKEQKTTLYNCFGDTKDSINASKPFIHPSSHLHQYSNQLSDDNIKPLIIKDITTTTSSPTQSNSIASPKKTVAANEGVESKFNNIRTKKTLPLCNSVFKLRNNIISTNSVSKVPNHLLTHTKPLLTSRIPYLPNDNQNLTQLAEEHLTRQNYQLPISIIKKKIVKVKFCYYIYVN</sequence>
<dbReference type="OrthoDB" id="249703at2759"/>
<proteinExistence type="predicted"/>
<dbReference type="KEGG" id="api:107883707"/>
<feature type="region of interest" description="Disordered" evidence="1">
    <location>
        <begin position="203"/>
        <end position="224"/>
    </location>
</feature>
<feature type="compositionally biased region" description="Basic and acidic residues" evidence="1">
    <location>
        <begin position="206"/>
        <end position="216"/>
    </location>
</feature>
<reference evidence="3" key="1">
    <citation type="submission" date="2010-06" db="EMBL/GenBank/DDBJ databases">
        <authorList>
            <person name="Jiang H."/>
            <person name="Abraham K."/>
            <person name="Ali S."/>
            <person name="Alsbrooks S.L."/>
            <person name="Anim B.N."/>
            <person name="Anosike U.S."/>
            <person name="Attaway T."/>
            <person name="Bandaranaike D.P."/>
            <person name="Battles P.K."/>
            <person name="Bell S.N."/>
            <person name="Bell A.V."/>
            <person name="Beltran B."/>
            <person name="Bickham C."/>
            <person name="Bustamante Y."/>
            <person name="Caleb T."/>
            <person name="Canada A."/>
            <person name="Cardenas V."/>
            <person name="Carter K."/>
            <person name="Chacko J."/>
            <person name="Chandrabose M.N."/>
            <person name="Chavez D."/>
            <person name="Chavez A."/>
            <person name="Chen L."/>
            <person name="Chu H.-S."/>
            <person name="Claassen K.J."/>
            <person name="Cockrell R."/>
            <person name="Collins M."/>
            <person name="Cooper J.A."/>
            <person name="Cree A."/>
            <person name="Curry S.M."/>
            <person name="Da Y."/>
            <person name="Dao M.D."/>
            <person name="Das B."/>
            <person name="Davila M.-L."/>
            <person name="Davy-Carroll L."/>
            <person name="Denson S."/>
            <person name="Dinh H."/>
            <person name="Ebong V.E."/>
            <person name="Edwards J.R."/>
            <person name="Egan A."/>
            <person name="El-Daye J."/>
            <person name="Escobedo L."/>
            <person name="Fernandez S."/>
            <person name="Fernando P.R."/>
            <person name="Flagg N."/>
            <person name="Forbes L.D."/>
            <person name="Fowler R.G."/>
            <person name="Fu Q."/>
            <person name="Gabisi R.A."/>
            <person name="Ganer J."/>
            <person name="Garbino Pronczuk A."/>
            <person name="Garcia R.M."/>
            <person name="Garner T."/>
            <person name="Garrett T.E."/>
            <person name="Gonzalez D.A."/>
            <person name="Hamid H."/>
            <person name="Hawkins E.S."/>
            <person name="Hirani K."/>
            <person name="Hogues M.E."/>
            <person name="Hollins B."/>
            <person name="Hsiao C.-H."/>
            <person name="Jabil R."/>
            <person name="James M.L."/>
            <person name="Jhangiani S.N."/>
            <person name="Johnson B."/>
            <person name="Johnson Q."/>
            <person name="Joshi V."/>
            <person name="Kalu J.B."/>
            <person name="Kam C."/>
            <person name="Kashfia A."/>
            <person name="Keebler J."/>
            <person name="Kisamo H."/>
            <person name="Kovar C.L."/>
            <person name="Lago L.A."/>
            <person name="Lai C.-Y."/>
            <person name="Laidlaw J."/>
            <person name="Lara F."/>
            <person name="Le T.-K."/>
            <person name="Lee S.L."/>
            <person name="Legall F.H."/>
            <person name="Lemon S.J."/>
            <person name="Lewis L.R."/>
            <person name="Li B."/>
            <person name="Liu Y."/>
            <person name="Liu Y.-S."/>
            <person name="Lopez J."/>
            <person name="Lozado R.J."/>
            <person name="Lu J."/>
            <person name="Madu R.C."/>
            <person name="Maheshwari M."/>
            <person name="Maheshwari R."/>
            <person name="Malloy K."/>
            <person name="Martinez E."/>
            <person name="Mathew T."/>
            <person name="Mercado I.C."/>
            <person name="Mercado C."/>
            <person name="Meyer B."/>
            <person name="Montgomery K."/>
            <person name="Morgan M.B."/>
            <person name="Munidasa M."/>
            <person name="Nazareth L.V."/>
            <person name="Nelson J."/>
            <person name="Ng B.M."/>
            <person name="Nguyen N.B."/>
            <person name="Nguyen P.Q."/>
            <person name="Nguyen T."/>
            <person name="Obregon M."/>
            <person name="Okwuonu G.O."/>
            <person name="Onwere C.G."/>
            <person name="Orozco G."/>
            <person name="Parra A."/>
            <person name="Patel S."/>
            <person name="Patil S."/>
            <person name="Perez A."/>
            <person name="Perez Y."/>
            <person name="Pham C."/>
            <person name="Primus E.L."/>
            <person name="Pu L.-L."/>
            <person name="Puazo M."/>
            <person name="Qin X."/>
            <person name="Quiroz J.B."/>
            <person name="Reese J."/>
            <person name="Richards S."/>
            <person name="Rives C.M."/>
            <person name="Robberts R."/>
            <person name="Ruiz S.J."/>
            <person name="Ruiz M.J."/>
            <person name="Santibanez J."/>
            <person name="Schneider B.W."/>
            <person name="Sisson I."/>
            <person name="Smith M."/>
            <person name="Sodergren E."/>
            <person name="Song X.-Z."/>
            <person name="Song B.B."/>
            <person name="Summersgill H."/>
            <person name="Thelus R."/>
            <person name="Thornton R.D."/>
            <person name="Trejos Z.Y."/>
            <person name="Usmani K."/>
            <person name="Vattathil S."/>
            <person name="Villasana D."/>
            <person name="Walker D.L."/>
            <person name="Wang S."/>
            <person name="Wang K."/>
            <person name="White C.S."/>
            <person name="Williams A.C."/>
            <person name="Williamson J."/>
            <person name="Wilson K."/>
            <person name="Woghiren I.O."/>
            <person name="Woodworth J.R."/>
            <person name="Worley K.C."/>
            <person name="Wright R.A."/>
            <person name="Wu W."/>
            <person name="Young L."/>
            <person name="Zhang L."/>
            <person name="Zhang J."/>
            <person name="Zhu Y."/>
            <person name="Muzny D.M."/>
            <person name="Weinstock G."/>
            <person name="Gibbs R.A."/>
        </authorList>
    </citation>
    <scope>NUCLEOTIDE SEQUENCE [LARGE SCALE GENOMIC DNA]</scope>
    <source>
        <strain evidence="3">LSR1</strain>
    </source>
</reference>
<dbReference type="GeneID" id="107883707"/>